<dbReference type="InParanoid" id="A0A2G4YW10"/>
<dbReference type="GO" id="GO:0016491">
    <property type="term" value="F:oxidoreductase activity"/>
    <property type="evidence" value="ECO:0007669"/>
    <property type="project" value="UniProtKB-KW"/>
</dbReference>
<accession>A0A2G4YW10</accession>
<dbReference type="PANTHER" id="PTHR43818">
    <property type="entry name" value="BCDNA.GH03377"/>
    <property type="match status" value="1"/>
</dbReference>
<dbReference type="AlphaFoldDB" id="A0A2G4YW10"/>
<proteinExistence type="predicted"/>
<name>A0A2G4YW10_9PROT</name>
<comment type="caution">
    <text evidence="4">The sequence shown here is derived from an EMBL/GenBank/DDBJ whole genome shotgun (WGS) entry which is preliminary data.</text>
</comment>
<dbReference type="Gene3D" id="3.30.360.10">
    <property type="entry name" value="Dihydrodipicolinate Reductase, domain 2"/>
    <property type="match status" value="1"/>
</dbReference>
<dbReference type="PANTHER" id="PTHR43818:SF11">
    <property type="entry name" value="BCDNA.GH03377"/>
    <property type="match status" value="1"/>
</dbReference>
<dbReference type="SUPFAM" id="SSF55347">
    <property type="entry name" value="Glyceraldehyde-3-phosphate dehydrogenase-like, C-terminal domain"/>
    <property type="match status" value="1"/>
</dbReference>
<dbReference type="GO" id="GO:0000166">
    <property type="term" value="F:nucleotide binding"/>
    <property type="evidence" value="ECO:0007669"/>
    <property type="project" value="InterPro"/>
</dbReference>
<organism evidence="4 5">
    <name type="scientific">Paremcibacter congregatus</name>
    <dbReference type="NCBI Taxonomy" id="2043170"/>
    <lineage>
        <taxon>Bacteria</taxon>
        <taxon>Pseudomonadati</taxon>
        <taxon>Pseudomonadota</taxon>
        <taxon>Alphaproteobacteria</taxon>
        <taxon>Emcibacterales</taxon>
        <taxon>Emcibacteraceae</taxon>
        <taxon>Paremcibacter</taxon>
    </lineage>
</organism>
<dbReference type="InterPro" id="IPR055170">
    <property type="entry name" value="GFO_IDH_MocA-like_dom"/>
</dbReference>
<reference evidence="4 5" key="1">
    <citation type="submission" date="2017-10" db="EMBL/GenBank/DDBJ databases">
        <title>Frigbacter circumglobatus gen. nov. sp. nov., isolated from sediment cultured in situ.</title>
        <authorList>
            <person name="Zhao Z."/>
        </authorList>
    </citation>
    <scope>NUCLEOTIDE SEQUENCE [LARGE SCALE GENOMIC DNA]</scope>
    <source>
        <strain evidence="4 5">ZYL</strain>
    </source>
</reference>
<dbReference type="Proteomes" id="UP000229730">
    <property type="component" value="Unassembled WGS sequence"/>
</dbReference>
<evidence type="ECO:0000256" key="1">
    <source>
        <dbReference type="ARBA" id="ARBA00023002"/>
    </source>
</evidence>
<dbReference type="Pfam" id="PF01408">
    <property type="entry name" value="GFO_IDH_MocA"/>
    <property type="match status" value="1"/>
</dbReference>
<dbReference type="InterPro" id="IPR036291">
    <property type="entry name" value="NAD(P)-bd_dom_sf"/>
</dbReference>
<dbReference type="SUPFAM" id="SSF51735">
    <property type="entry name" value="NAD(P)-binding Rossmann-fold domains"/>
    <property type="match status" value="1"/>
</dbReference>
<dbReference type="EMBL" id="PDEM01000007">
    <property type="protein sequence ID" value="PHZ86532.1"/>
    <property type="molecule type" value="Genomic_DNA"/>
</dbReference>
<dbReference type="OrthoDB" id="9815825at2"/>
<dbReference type="RefSeq" id="WP_099470909.1">
    <property type="nucleotide sequence ID" value="NZ_CP041025.1"/>
</dbReference>
<dbReference type="Pfam" id="PF22725">
    <property type="entry name" value="GFO_IDH_MocA_C3"/>
    <property type="match status" value="1"/>
</dbReference>
<protein>
    <submittedName>
        <fullName evidence="4">Myo-inositol 2-dehydrogenase</fullName>
    </submittedName>
</protein>
<dbReference type="FunCoup" id="A0A2G4YW10">
    <property type="interactions" value="187"/>
</dbReference>
<evidence type="ECO:0000313" key="4">
    <source>
        <dbReference type="EMBL" id="PHZ86532.1"/>
    </source>
</evidence>
<keyword evidence="1" id="KW-0560">Oxidoreductase</keyword>
<sequence length="375" mass="40617">MHKTVKIGLIGGGYIGKTHAIAYRSHPVVFGGRVIPELYMLAERDLAIASERAQALGFARATGNWRDVMADPDIDIVAIATPNAQHKEMALAAIAAGKHVYCEKPLALNADEAREMATAAQTAGVVNMVGYNYLANPLIAQAKIMIDRGDLGEIIHFRGRHNEDYMADPAVPFGWRCDRTLSGTGTLGDMGSHIICMAMHLLGDITSVTADLQTVIPQRKMADGTLRAVENEDQAHCLARFHRGAIGILETSRVAQGRKLGLAFEIVGRTGSLVFDQERMNELKFYRSGNQEGEQGFKTLLVAPEHPDFVNFCPAAGHGLGYNDLKIIEVDKLLAAVEAGALPPVDFEQACKIEQVIDACVRSAETGKWVAPADM</sequence>
<keyword evidence="5" id="KW-1185">Reference proteome</keyword>
<feature type="domain" description="GFO/IDH/MocA-like oxidoreductase" evidence="3">
    <location>
        <begin position="140"/>
        <end position="273"/>
    </location>
</feature>
<gene>
    <name evidence="4" type="ORF">CRD36_01220</name>
</gene>
<dbReference type="InterPro" id="IPR000683">
    <property type="entry name" value="Gfo/Idh/MocA-like_OxRdtase_N"/>
</dbReference>
<evidence type="ECO:0000313" key="5">
    <source>
        <dbReference type="Proteomes" id="UP000229730"/>
    </source>
</evidence>
<dbReference type="InterPro" id="IPR050463">
    <property type="entry name" value="Gfo/Idh/MocA_oxidrdct_glycsds"/>
</dbReference>
<dbReference type="Gene3D" id="3.40.50.720">
    <property type="entry name" value="NAD(P)-binding Rossmann-like Domain"/>
    <property type="match status" value="1"/>
</dbReference>
<evidence type="ECO:0000259" key="3">
    <source>
        <dbReference type="Pfam" id="PF22725"/>
    </source>
</evidence>
<evidence type="ECO:0000259" key="2">
    <source>
        <dbReference type="Pfam" id="PF01408"/>
    </source>
</evidence>
<feature type="domain" description="Gfo/Idh/MocA-like oxidoreductase N-terminal" evidence="2">
    <location>
        <begin position="5"/>
        <end position="131"/>
    </location>
</feature>